<protein>
    <submittedName>
        <fullName evidence="2">Uncharacterized protein</fullName>
    </submittedName>
</protein>
<organism evidence="2 3">
    <name type="scientific">Myodes glareolus</name>
    <name type="common">Bank vole</name>
    <name type="synonym">Clethrionomys glareolus</name>
    <dbReference type="NCBI Taxonomy" id="447135"/>
    <lineage>
        <taxon>Eukaryota</taxon>
        <taxon>Metazoa</taxon>
        <taxon>Chordata</taxon>
        <taxon>Craniata</taxon>
        <taxon>Vertebrata</taxon>
        <taxon>Euteleostomi</taxon>
        <taxon>Mammalia</taxon>
        <taxon>Eutheria</taxon>
        <taxon>Euarchontoglires</taxon>
        <taxon>Glires</taxon>
        <taxon>Rodentia</taxon>
        <taxon>Myomorpha</taxon>
        <taxon>Muroidea</taxon>
        <taxon>Cricetidae</taxon>
        <taxon>Arvicolinae</taxon>
        <taxon>Myodes</taxon>
    </lineage>
</organism>
<feature type="non-terminal residue" evidence="2">
    <location>
        <position position="193"/>
    </location>
</feature>
<dbReference type="EMBL" id="JBBHLL010000438">
    <property type="protein sequence ID" value="KAK7802927.1"/>
    <property type="molecule type" value="Genomic_DNA"/>
</dbReference>
<gene>
    <name evidence="2" type="ORF">U0070_015931</name>
</gene>
<sequence length="193" mass="21625">ISTFQKEGVRTERATSAPPGSAPELAGAEEALPEPGWLRTPPQSHGGCWHYWRRWENVSEIRSLYLCMKYMISRESDGTLTMGVEPVASGKMSLVIMNGDPATEILPLLLSAHTTVKHIASVYTMRIKMKAHTKDLAQILLLNVSYHEKDLKDDHILFSKKSGKCKLDRGDVIPFDCCTHIFVESDFTSKFCV</sequence>
<dbReference type="Proteomes" id="UP001488838">
    <property type="component" value="Unassembled WGS sequence"/>
</dbReference>
<evidence type="ECO:0000256" key="1">
    <source>
        <dbReference type="SAM" id="MobiDB-lite"/>
    </source>
</evidence>
<name>A0AAW0HLC0_MYOGA</name>
<reference evidence="2 3" key="1">
    <citation type="journal article" date="2023" name="bioRxiv">
        <title>Conserved and derived expression patterns and positive selection on dental genes reveal complex evolutionary context of ever-growing rodent molars.</title>
        <authorList>
            <person name="Calamari Z.T."/>
            <person name="Song A."/>
            <person name="Cohen E."/>
            <person name="Akter M."/>
            <person name="Roy R.D."/>
            <person name="Hallikas O."/>
            <person name="Christensen M.M."/>
            <person name="Li P."/>
            <person name="Marangoni P."/>
            <person name="Jernvall J."/>
            <person name="Klein O.D."/>
        </authorList>
    </citation>
    <scope>NUCLEOTIDE SEQUENCE [LARGE SCALE GENOMIC DNA]</scope>
    <source>
        <strain evidence="2">V071</strain>
    </source>
</reference>
<evidence type="ECO:0000313" key="2">
    <source>
        <dbReference type="EMBL" id="KAK7802927.1"/>
    </source>
</evidence>
<feature type="compositionally biased region" description="Low complexity" evidence="1">
    <location>
        <begin position="16"/>
        <end position="27"/>
    </location>
</feature>
<comment type="caution">
    <text evidence="2">The sequence shown here is derived from an EMBL/GenBank/DDBJ whole genome shotgun (WGS) entry which is preliminary data.</text>
</comment>
<keyword evidence="3" id="KW-1185">Reference proteome</keyword>
<feature type="non-terminal residue" evidence="2">
    <location>
        <position position="1"/>
    </location>
</feature>
<evidence type="ECO:0000313" key="3">
    <source>
        <dbReference type="Proteomes" id="UP001488838"/>
    </source>
</evidence>
<dbReference type="AlphaFoldDB" id="A0AAW0HLC0"/>
<proteinExistence type="predicted"/>
<feature type="region of interest" description="Disordered" evidence="1">
    <location>
        <begin position="1"/>
        <end position="27"/>
    </location>
</feature>
<accession>A0AAW0HLC0</accession>